<reference evidence="2 3" key="2">
    <citation type="submission" date="2016-10" db="EMBL/GenBank/DDBJ databases">
        <authorList>
            <person name="de Groot N.N."/>
        </authorList>
    </citation>
    <scope>NUCLEOTIDE SEQUENCE [LARGE SCALE GENOMIC DNA]</scope>
    <source>
        <strain evidence="2 3">BS2772</strain>
    </source>
</reference>
<evidence type="ECO:0000313" key="3">
    <source>
        <dbReference type="Proteomes" id="UP000182470"/>
    </source>
</evidence>
<evidence type="ECO:0000313" key="1">
    <source>
        <dbReference type="EMBL" id="KAF2407469.1"/>
    </source>
</evidence>
<proteinExistence type="predicted"/>
<dbReference type="Proteomes" id="UP000182470">
    <property type="component" value="Chromosome I"/>
</dbReference>
<protein>
    <submittedName>
        <fullName evidence="2">Metal binding domain of Ada</fullName>
    </submittedName>
</protein>
<evidence type="ECO:0000313" key="2">
    <source>
        <dbReference type="EMBL" id="SDN36242.1"/>
    </source>
</evidence>
<accession>A0A1H0ARS3</accession>
<dbReference type="SUPFAM" id="SSF57884">
    <property type="entry name" value="Ada DNA repair protein, N-terminal domain (N-Ada 10)"/>
    <property type="match status" value="1"/>
</dbReference>
<dbReference type="EMBL" id="JXDI01000002">
    <property type="protein sequence ID" value="KAF2407469.1"/>
    <property type="molecule type" value="Genomic_DNA"/>
</dbReference>
<dbReference type="InterPro" id="IPR035451">
    <property type="entry name" value="Ada-like_dom_sf"/>
</dbReference>
<dbReference type="EMBL" id="LT629704">
    <property type="protein sequence ID" value="SDN36242.1"/>
    <property type="molecule type" value="Genomic_DNA"/>
</dbReference>
<dbReference type="AlphaFoldDB" id="A0A1H0ARS3"/>
<dbReference type="OrthoDB" id="894286at2"/>
<gene>
    <name evidence="1" type="ORF">PSAN_43980</name>
    <name evidence="2" type="ORF">SAMN04490179_3851</name>
</gene>
<dbReference type="Proteomes" id="UP000748067">
    <property type="component" value="Unassembled WGS sequence"/>
</dbReference>
<sequence length="89" mass="9815">MTAKHVWMLMGSDGTRYPSLQAAAFGGHRRGKRYGTLDCRAALQAIARGGYVKNRVFFLDQACAVAAGYRPCAACMPVEYRQWKTQAAL</sequence>
<reference evidence="1 4" key="1">
    <citation type="submission" date="2015-01" db="EMBL/GenBank/DDBJ databases">
        <title>Genome Sequence of Pseudomonas antarctica CMS 35.</title>
        <authorList>
            <person name="Voget S."/>
            <person name="Chow J."/>
            <person name="Daniel R."/>
            <person name="Streit W."/>
        </authorList>
    </citation>
    <scope>NUCLEOTIDE SEQUENCE [LARGE SCALE GENOMIC DNA]</scope>
    <source>
        <strain evidence="1 4">CMS 35</strain>
    </source>
</reference>
<keyword evidence="4" id="KW-1185">Reference proteome</keyword>
<organism evidence="2 3">
    <name type="scientific">Pseudomonas antarctica</name>
    <dbReference type="NCBI Taxonomy" id="219572"/>
    <lineage>
        <taxon>Bacteria</taxon>
        <taxon>Pseudomonadati</taxon>
        <taxon>Pseudomonadota</taxon>
        <taxon>Gammaproteobacteria</taxon>
        <taxon>Pseudomonadales</taxon>
        <taxon>Pseudomonadaceae</taxon>
        <taxon>Pseudomonas</taxon>
    </lineage>
</organism>
<evidence type="ECO:0000313" key="4">
    <source>
        <dbReference type="Proteomes" id="UP000748067"/>
    </source>
</evidence>
<dbReference type="Gene3D" id="3.40.10.10">
    <property type="entry name" value="DNA Methylphosphotriester Repair Domain"/>
    <property type="match status" value="1"/>
</dbReference>
<name>A0A1H0ARS3_9PSED</name>
<dbReference type="RefSeq" id="WP_083358508.1">
    <property type="nucleotide sequence ID" value="NZ_JXDI01000002.1"/>
</dbReference>